<evidence type="ECO:0000313" key="3">
    <source>
        <dbReference type="EMBL" id="KAF2608691.1"/>
    </source>
</evidence>
<protein>
    <submittedName>
        <fullName evidence="3">Uncharacterized protein</fullName>
    </submittedName>
</protein>
<dbReference type="AlphaFoldDB" id="A0A8S9LS62"/>
<evidence type="ECO:0000256" key="2">
    <source>
        <dbReference type="SAM" id="Phobius"/>
    </source>
</evidence>
<dbReference type="Proteomes" id="UP000712281">
    <property type="component" value="Unassembled WGS sequence"/>
</dbReference>
<reference evidence="3" key="1">
    <citation type="submission" date="2019-12" db="EMBL/GenBank/DDBJ databases">
        <title>Genome sequencing and annotation of Brassica cretica.</title>
        <authorList>
            <person name="Studholme D.J."/>
            <person name="Sarris P.F."/>
        </authorList>
    </citation>
    <scope>NUCLEOTIDE SEQUENCE</scope>
    <source>
        <strain evidence="3">PFS-001/15</strain>
        <tissue evidence="3">Leaf</tissue>
    </source>
</reference>
<feature type="region of interest" description="Disordered" evidence="1">
    <location>
        <begin position="1"/>
        <end position="48"/>
    </location>
</feature>
<gene>
    <name evidence="3" type="ORF">F2Q68_00044601</name>
</gene>
<keyword evidence="2" id="KW-0812">Transmembrane</keyword>
<keyword evidence="2" id="KW-1133">Transmembrane helix</keyword>
<comment type="caution">
    <text evidence="3">The sequence shown here is derived from an EMBL/GenBank/DDBJ whole genome shotgun (WGS) entry which is preliminary data.</text>
</comment>
<sequence length="98" mass="10580">MKIYRKNVGRDDDLVTKRSARVKKTPSPLLPSDLRSSPPAGAPRRAVRGPPLTLLSSFSLFLVFWASMVVISAERSSTAMAFGMVLLIGGSLPLASHE</sequence>
<dbReference type="EMBL" id="QGKW02000276">
    <property type="protein sequence ID" value="KAF2608691.1"/>
    <property type="molecule type" value="Genomic_DNA"/>
</dbReference>
<feature type="transmembrane region" description="Helical" evidence="2">
    <location>
        <begin position="79"/>
        <end position="96"/>
    </location>
</feature>
<organism evidence="3 4">
    <name type="scientific">Brassica cretica</name>
    <name type="common">Mustard</name>
    <dbReference type="NCBI Taxonomy" id="69181"/>
    <lineage>
        <taxon>Eukaryota</taxon>
        <taxon>Viridiplantae</taxon>
        <taxon>Streptophyta</taxon>
        <taxon>Embryophyta</taxon>
        <taxon>Tracheophyta</taxon>
        <taxon>Spermatophyta</taxon>
        <taxon>Magnoliopsida</taxon>
        <taxon>eudicotyledons</taxon>
        <taxon>Gunneridae</taxon>
        <taxon>Pentapetalae</taxon>
        <taxon>rosids</taxon>
        <taxon>malvids</taxon>
        <taxon>Brassicales</taxon>
        <taxon>Brassicaceae</taxon>
        <taxon>Brassiceae</taxon>
        <taxon>Brassica</taxon>
    </lineage>
</organism>
<feature type="compositionally biased region" description="Low complexity" evidence="1">
    <location>
        <begin position="26"/>
        <end position="39"/>
    </location>
</feature>
<keyword evidence="2" id="KW-0472">Membrane</keyword>
<proteinExistence type="predicted"/>
<feature type="transmembrane region" description="Helical" evidence="2">
    <location>
        <begin position="52"/>
        <end position="73"/>
    </location>
</feature>
<evidence type="ECO:0000313" key="4">
    <source>
        <dbReference type="Proteomes" id="UP000712281"/>
    </source>
</evidence>
<name>A0A8S9LS62_BRACR</name>
<accession>A0A8S9LS62</accession>
<evidence type="ECO:0000256" key="1">
    <source>
        <dbReference type="SAM" id="MobiDB-lite"/>
    </source>
</evidence>